<dbReference type="OrthoDB" id="5327623at2759"/>
<accession>B6K875</accession>
<dbReference type="Proteomes" id="UP000001744">
    <property type="component" value="Unassembled WGS sequence"/>
</dbReference>
<sequence>MITDDQLYQFVTTLGVLMFALIVLYSYLGRQRS</sequence>
<dbReference type="EMBL" id="KE651167">
    <property type="protein sequence ID" value="EEB09729.1"/>
    <property type="molecule type" value="Genomic_DNA"/>
</dbReference>
<dbReference type="JaponicusDB" id="SJAG_05348">
    <property type="gene designation" value="ost4"/>
</dbReference>
<feature type="transmembrane region" description="Helical" evidence="8">
    <location>
        <begin position="6"/>
        <end position="28"/>
    </location>
</feature>
<evidence type="ECO:0000313" key="11">
    <source>
        <dbReference type="Proteomes" id="UP000001744"/>
    </source>
</evidence>
<dbReference type="GO" id="GO:0005789">
    <property type="term" value="C:endoplasmic reticulum membrane"/>
    <property type="evidence" value="ECO:0007669"/>
    <property type="project" value="UniProtKB-SubCell"/>
</dbReference>
<keyword evidence="4" id="KW-0256">Endoplasmic reticulum</keyword>
<evidence type="ECO:0000313" key="10">
    <source>
        <dbReference type="JaponicusDB" id="SJAG_05348"/>
    </source>
</evidence>
<keyword evidence="7 8" id="KW-0472">Membrane</keyword>
<proteinExistence type="inferred from homology"/>
<dbReference type="SUPFAM" id="SSF103464">
    <property type="entry name" value="Oligosaccharyltransferase subunit ost4p"/>
    <property type="match status" value="1"/>
</dbReference>
<evidence type="ECO:0000256" key="8">
    <source>
        <dbReference type="SAM" id="Phobius"/>
    </source>
</evidence>
<gene>
    <name evidence="10" type="primary">ost4</name>
    <name evidence="9" type="ORF">SJAG_05348</name>
</gene>
<dbReference type="VEuPathDB" id="FungiDB:SJAG_05348"/>
<keyword evidence="11" id="KW-1185">Reference proteome</keyword>
<dbReference type="GO" id="GO:0016740">
    <property type="term" value="F:transferase activity"/>
    <property type="evidence" value="ECO:0007669"/>
    <property type="project" value="UniProtKB-KW"/>
</dbReference>
<keyword evidence="5" id="KW-0735">Signal-anchor</keyword>
<comment type="subcellular location">
    <subcellularLocation>
        <location evidence="1">Endoplasmic reticulum membrane</location>
        <topology evidence="1">Single-pass type III membrane protein</topology>
    </subcellularLocation>
</comment>
<evidence type="ECO:0000256" key="2">
    <source>
        <dbReference type="ARBA" id="ARBA00007685"/>
    </source>
</evidence>
<keyword evidence="3 8" id="KW-0812">Transmembrane</keyword>
<evidence type="ECO:0000256" key="5">
    <source>
        <dbReference type="ARBA" id="ARBA00022968"/>
    </source>
</evidence>
<organism evidence="9 11">
    <name type="scientific">Schizosaccharomyces japonicus (strain yFS275 / FY16936)</name>
    <name type="common">Fission yeast</name>
    <dbReference type="NCBI Taxonomy" id="402676"/>
    <lineage>
        <taxon>Eukaryota</taxon>
        <taxon>Fungi</taxon>
        <taxon>Dikarya</taxon>
        <taxon>Ascomycota</taxon>
        <taxon>Taphrinomycotina</taxon>
        <taxon>Schizosaccharomycetes</taxon>
        <taxon>Schizosaccharomycetales</taxon>
        <taxon>Schizosaccharomycetaceae</taxon>
        <taxon>Schizosaccharomyces</taxon>
    </lineage>
</organism>
<reference evidence="9 11" key="1">
    <citation type="journal article" date="2011" name="Science">
        <title>Comparative functional genomics of the fission yeasts.</title>
        <authorList>
            <person name="Rhind N."/>
            <person name="Chen Z."/>
            <person name="Yassour M."/>
            <person name="Thompson D.A."/>
            <person name="Haas B.J."/>
            <person name="Habib N."/>
            <person name="Wapinski I."/>
            <person name="Roy S."/>
            <person name="Lin M.F."/>
            <person name="Heiman D.I."/>
            <person name="Young S.K."/>
            <person name="Furuya K."/>
            <person name="Guo Y."/>
            <person name="Pidoux A."/>
            <person name="Chen H.M."/>
            <person name="Robbertse B."/>
            <person name="Goldberg J.M."/>
            <person name="Aoki K."/>
            <person name="Bayne E.H."/>
            <person name="Berlin A.M."/>
            <person name="Desjardins C.A."/>
            <person name="Dobbs E."/>
            <person name="Dukaj L."/>
            <person name="Fan L."/>
            <person name="FitzGerald M.G."/>
            <person name="French C."/>
            <person name="Gujja S."/>
            <person name="Hansen K."/>
            <person name="Keifenheim D."/>
            <person name="Levin J.Z."/>
            <person name="Mosher R.A."/>
            <person name="Mueller C.A."/>
            <person name="Pfiffner J."/>
            <person name="Priest M."/>
            <person name="Russ C."/>
            <person name="Smialowska A."/>
            <person name="Swoboda P."/>
            <person name="Sykes S.M."/>
            <person name="Vaughn M."/>
            <person name="Vengrova S."/>
            <person name="Yoder R."/>
            <person name="Zeng Q."/>
            <person name="Allshire R."/>
            <person name="Baulcombe D."/>
            <person name="Birren B.W."/>
            <person name="Brown W."/>
            <person name="Ekwall K."/>
            <person name="Kellis M."/>
            <person name="Leatherwood J."/>
            <person name="Levin H."/>
            <person name="Margalit H."/>
            <person name="Martienssen R."/>
            <person name="Nieduszynski C.A."/>
            <person name="Spatafora J.W."/>
            <person name="Friedman N."/>
            <person name="Dalgaard J.Z."/>
            <person name="Baumann P."/>
            <person name="Niki H."/>
            <person name="Regev A."/>
            <person name="Nusbaum C."/>
        </authorList>
    </citation>
    <scope>NUCLEOTIDE SEQUENCE [LARGE SCALE GENOMIC DNA]</scope>
    <source>
        <strain evidence="11">yFS275 / FY16936</strain>
    </source>
</reference>
<evidence type="ECO:0000313" key="9">
    <source>
        <dbReference type="EMBL" id="EEB09729.1"/>
    </source>
</evidence>
<dbReference type="GeneID" id="7050384"/>
<evidence type="ECO:0000256" key="7">
    <source>
        <dbReference type="ARBA" id="ARBA00023136"/>
    </source>
</evidence>
<dbReference type="AlphaFoldDB" id="B6K875"/>
<evidence type="ECO:0000256" key="1">
    <source>
        <dbReference type="ARBA" id="ARBA00004643"/>
    </source>
</evidence>
<dbReference type="HOGENOM" id="CLU_160806_4_0_1"/>
<evidence type="ECO:0000256" key="6">
    <source>
        <dbReference type="ARBA" id="ARBA00022989"/>
    </source>
</evidence>
<dbReference type="RefSeq" id="XP_002176022.1">
    <property type="nucleotide sequence ID" value="XM_002175986.1"/>
</dbReference>
<keyword evidence="6 8" id="KW-1133">Transmembrane helix</keyword>
<protein>
    <submittedName>
        <fullName evidence="9">Oligosaccharyltransferase subunit Ost4</fullName>
    </submittedName>
</protein>
<dbReference type="Pfam" id="PF10215">
    <property type="entry name" value="Ost4"/>
    <property type="match status" value="1"/>
</dbReference>
<dbReference type="InterPro" id="IPR018943">
    <property type="entry name" value="Oligosaccaryltransferase"/>
</dbReference>
<evidence type="ECO:0000256" key="3">
    <source>
        <dbReference type="ARBA" id="ARBA00022692"/>
    </source>
</evidence>
<evidence type="ECO:0000256" key="4">
    <source>
        <dbReference type="ARBA" id="ARBA00022824"/>
    </source>
</evidence>
<name>B6K875_SCHJY</name>
<comment type="similarity">
    <text evidence="2">Belongs to the OST4 family.</text>
</comment>
<dbReference type="InterPro" id="IPR036330">
    <property type="entry name" value="Ost4p_sf"/>
</dbReference>